<dbReference type="EMBL" id="CP065682">
    <property type="protein sequence ID" value="QPS32916.1"/>
    <property type="molecule type" value="Genomic_DNA"/>
</dbReference>
<dbReference type="EMBL" id="LQQR01000023">
    <property type="protein sequence ID" value="KZE18223.1"/>
    <property type="molecule type" value="Genomic_DNA"/>
</dbReference>
<evidence type="ECO:0000256" key="1">
    <source>
        <dbReference type="SAM" id="MobiDB-lite"/>
    </source>
</evidence>
<evidence type="ECO:0000313" key="4">
    <source>
        <dbReference type="EMBL" id="PAK96516.1"/>
    </source>
</evidence>
<dbReference type="Proteomes" id="UP000216867">
    <property type="component" value="Unassembled WGS sequence"/>
</dbReference>
<dbReference type="GeneID" id="99772964"/>
<dbReference type="EMBL" id="NCWY01000003">
    <property type="protein sequence ID" value="PAK96516.1"/>
    <property type="molecule type" value="Genomic_DNA"/>
</dbReference>
<sequence length="148" mass="16163">MLFMLGQIVVAGWFIAPFGTEWSDAVAVSDAVLGWIAVVLPGASPFVAVLVVLVFARPAGLIWWSGVVFTVLAGAFGLWVDVDMLTLDDPLAALGFFFLPAYQWAVLLPAALIMGVIVGVRRRRRERGDLRDDRETRRTPTGNSFDRG</sequence>
<keyword evidence="2" id="KW-0472">Membrane</keyword>
<dbReference type="STRING" id="33889.AVW13_02020"/>
<organism evidence="3 6">
    <name type="scientific">Brevibacterium casei</name>
    <dbReference type="NCBI Taxonomy" id="33889"/>
    <lineage>
        <taxon>Bacteria</taxon>
        <taxon>Bacillati</taxon>
        <taxon>Actinomycetota</taxon>
        <taxon>Actinomycetes</taxon>
        <taxon>Micrococcales</taxon>
        <taxon>Brevibacteriaceae</taxon>
        <taxon>Brevibacterium</taxon>
    </lineage>
</organism>
<reference evidence="4 7" key="3">
    <citation type="submission" date="2017-04" db="EMBL/GenBank/DDBJ databases">
        <title>Kefir bacterial isolates.</title>
        <authorList>
            <person name="Kim Y."/>
            <person name="Blasche S."/>
            <person name="Patil K.R."/>
        </authorList>
    </citation>
    <scope>NUCLEOTIDE SEQUENCE [LARGE SCALE GENOMIC DNA]</scope>
    <source>
        <strain evidence="4 7">OG2</strain>
    </source>
</reference>
<keyword evidence="2" id="KW-0812">Transmembrane</keyword>
<feature type="compositionally biased region" description="Basic and acidic residues" evidence="1">
    <location>
        <begin position="129"/>
        <end position="138"/>
    </location>
</feature>
<evidence type="ECO:0000313" key="3">
    <source>
        <dbReference type="EMBL" id="KZE18223.1"/>
    </source>
</evidence>
<name>A0A161S5L5_9MICO</name>
<protein>
    <submittedName>
        <fullName evidence="3">Uncharacterized protein</fullName>
    </submittedName>
</protein>
<keyword evidence="2" id="KW-1133">Transmembrane helix</keyword>
<gene>
    <name evidence="3" type="ORF">AVW13_02020</name>
    <name evidence="4" type="ORF">B8X04_04210</name>
    <name evidence="5" type="ORF">I6G59_13150</name>
</gene>
<proteinExistence type="predicted"/>
<reference evidence="3" key="2">
    <citation type="submission" date="2016-01" db="EMBL/GenBank/DDBJ databases">
        <authorList>
            <person name="Hong K.W."/>
        </authorList>
    </citation>
    <scope>NUCLEOTIDE SEQUENCE</scope>
    <source>
        <strain evidence="3">M40</strain>
    </source>
</reference>
<dbReference type="RefSeq" id="WP_009377213.1">
    <property type="nucleotide sequence ID" value="NZ_CAACXN010000014.1"/>
</dbReference>
<feature type="transmembrane region" description="Helical" evidence="2">
    <location>
        <begin position="61"/>
        <end position="80"/>
    </location>
</feature>
<feature type="transmembrane region" description="Helical" evidence="2">
    <location>
        <begin position="33"/>
        <end position="54"/>
    </location>
</feature>
<evidence type="ECO:0000313" key="6">
    <source>
        <dbReference type="Proteomes" id="UP000076612"/>
    </source>
</evidence>
<evidence type="ECO:0000313" key="7">
    <source>
        <dbReference type="Proteomes" id="UP000216867"/>
    </source>
</evidence>
<feature type="transmembrane region" description="Helical" evidence="2">
    <location>
        <begin position="92"/>
        <end position="120"/>
    </location>
</feature>
<evidence type="ECO:0000313" key="5">
    <source>
        <dbReference type="EMBL" id="QPS32916.1"/>
    </source>
</evidence>
<evidence type="ECO:0000313" key="8">
    <source>
        <dbReference type="Proteomes" id="UP000594979"/>
    </source>
</evidence>
<dbReference type="Proteomes" id="UP000076612">
    <property type="component" value="Unassembled WGS sequence"/>
</dbReference>
<dbReference type="KEGG" id="bcau:I6G59_13150"/>
<accession>A0A161S5L5</accession>
<feature type="region of interest" description="Disordered" evidence="1">
    <location>
        <begin position="129"/>
        <end position="148"/>
    </location>
</feature>
<reference evidence="6" key="1">
    <citation type="submission" date="2016-01" db="EMBL/GenBank/DDBJ databases">
        <title>Draft genome of Chromobacterium sp. F49.</title>
        <authorList>
            <person name="Hong K.W."/>
        </authorList>
    </citation>
    <scope>NUCLEOTIDE SEQUENCE [LARGE SCALE GENOMIC DNA]</scope>
    <source>
        <strain evidence="6">M40</strain>
    </source>
</reference>
<evidence type="ECO:0000256" key="2">
    <source>
        <dbReference type="SAM" id="Phobius"/>
    </source>
</evidence>
<dbReference type="AlphaFoldDB" id="A0A161S5L5"/>
<dbReference type="Proteomes" id="UP000594979">
    <property type="component" value="Chromosome"/>
</dbReference>
<reference evidence="5 8" key="4">
    <citation type="submission" date="2020-12" db="EMBL/GenBank/DDBJ databases">
        <title>FDA dAtabase for Regulatory Grade micrObial Sequences (FDA-ARGOS): Supporting development and validation of Infectious Disease Dx tests.</title>
        <authorList>
            <person name="Sproer C."/>
            <person name="Gronow S."/>
            <person name="Severitt S."/>
            <person name="Schroder I."/>
            <person name="Tallon L."/>
            <person name="Sadzewicz L."/>
            <person name="Zhao X."/>
            <person name="Boylan J."/>
            <person name="Ott S."/>
            <person name="Bowen H."/>
            <person name="Vavikolanu K."/>
            <person name="Mehta A."/>
            <person name="Aluvathingal J."/>
            <person name="Nadendla S."/>
            <person name="Lowell S."/>
            <person name="Myers T."/>
            <person name="Yan Y."/>
            <person name="Sichtig H."/>
        </authorList>
    </citation>
    <scope>NUCLEOTIDE SEQUENCE [LARGE SCALE GENOMIC DNA]</scope>
    <source>
        <strain evidence="5 8">FDAARGOS_902</strain>
    </source>
</reference>